<reference evidence="6 9" key="2">
    <citation type="submission" date="2019-07" db="EMBL/GenBank/DDBJ databases">
        <title>Whole genome shotgun sequence of Halomonas cupida NBRC 102219.</title>
        <authorList>
            <person name="Hosoyama A."/>
            <person name="Uohara A."/>
            <person name="Ohji S."/>
            <person name="Ichikawa N."/>
        </authorList>
    </citation>
    <scope>NUCLEOTIDE SEQUENCE [LARGE SCALE GENOMIC DNA]</scope>
    <source>
        <strain evidence="6 9">NBRC 102219</strain>
    </source>
</reference>
<dbReference type="PANTHER" id="PTHR42988:SF2">
    <property type="entry name" value="CYCLIC NUCLEOTIDE PHOSPHODIESTERASE CBUA0032-RELATED"/>
    <property type="match status" value="1"/>
</dbReference>
<dbReference type="Gene3D" id="3.60.21.40">
    <property type="entry name" value="GpdQ, catalytic alpha/beta sandwich domain"/>
    <property type="match status" value="1"/>
</dbReference>
<evidence type="ECO:0000313" key="6">
    <source>
        <dbReference type="EMBL" id="GEN24535.1"/>
    </source>
</evidence>
<comment type="similarity">
    <text evidence="4">Belongs to the cyclic nucleotide phosphodiesterase class-III family.</text>
</comment>
<name>A0A1M7JNY0_9GAMM</name>
<evidence type="ECO:0000313" key="9">
    <source>
        <dbReference type="Proteomes" id="UP000321726"/>
    </source>
</evidence>
<dbReference type="GO" id="GO:0046872">
    <property type="term" value="F:metal ion binding"/>
    <property type="evidence" value="ECO:0007669"/>
    <property type="project" value="UniProtKB-KW"/>
</dbReference>
<evidence type="ECO:0000259" key="5">
    <source>
        <dbReference type="Pfam" id="PF00149"/>
    </source>
</evidence>
<evidence type="ECO:0000256" key="4">
    <source>
        <dbReference type="ARBA" id="ARBA00025742"/>
    </source>
</evidence>
<dbReference type="PANTHER" id="PTHR42988">
    <property type="entry name" value="PHOSPHOHYDROLASE"/>
    <property type="match status" value="1"/>
</dbReference>
<evidence type="ECO:0000256" key="3">
    <source>
        <dbReference type="ARBA" id="ARBA00023004"/>
    </source>
</evidence>
<keyword evidence="9" id="KW-1185">Reference proteome</keyword>
<dbReference type="EMBL" id="BJXU01000094">
    <property type="protein sequence ID" value="GEN24535.1"/>
    <property type="molecule type" value="Genomic_DNA"/>
</dbReference>
<sequence length="280" mass="31122">MSGFIQLTDTHIVAEGQLAYGRSETAGPLRQAIATLNDQLPAITEVECVIVTGDLTDHGSEQEYKRFRYIMDVLALPYLVLPGNHDHRERLRATFADCAWMPHHGPIQWRRDFSGFCVIGLDTLVEGEHYGMIDADGLAFLDNNLAELGKTPVIVATHHPWLHSGIQAMDDNNLRNGQQLMERLEAYPGPARMISGHVHRALTTQIGNVLCQVSPSTCHAVHLDQRADSANSLVMEPGAMTLYQFRKSQQTIVSNQMAISQFEGPWPFEQEDARVIATPA</sequence>
<dbReference type="InterPro" id="IPR004843">
    <property type="entry name" value="Calcineurin-like_PHP"/>
</dbReference>
<dbReference type="Gene3D" id="3.30.750.180">
    <property type="entry name" value="GpdQ, beta-strand dimerisation domain"/>
    <property type="match status" value="1"/>
</dbReference>
<gene>
    <name evidence="6" type="primary">cpdA_2</name>
    <name evidence="6" type="ORF">HCU01_24840</name>
    <name evidence="7" type="ORF">SAMN05660971_03252</name>
</gene>
<organism evidence="7 8">
    <name type="scientific">Halomonas cupida</name>
    <dbReference type="NCBI Taxonomy" id="44933"/>
    <lineage>
        <taxon>Bacteria</taxon>
        <taxon>Pseudomonadati</taxon>
        <taxon>Pseudomonadota</taxon>
        <taxon>Gammaproteobacteria</taxon>
        <taxon>Oceanospirillales</taxon>
        <taxon>Halomonadaceae</taxon>
        <taxon>Halomonas</taxon>
    </lineage>
</organism>
<dbReference type="InterPro" id="IPR050884">
    <property type="entry name" value="CNP_phosphodiesterase-III"/>
</dbReference>
<proteinExistence type="inferred from homology"/>
<dbReference type="CDD" id="cd07402">
    <property type="entry name" value="MPP_GpdQ"/>
    <property type="match status" value="1"/>
</dbReference>
<accession>A0A1M7JNY0</accession>
<dbReference type="STRING" id="44933.SAMN05660971_03252"/>
<dbReference type="OrthoDB" id="9784378at2"/>
<dbReference type="InterPro" id="IPR026575">
    <property type="entry name" value="GpdQ/CpdA-like"/>
</dbReference>
<dbReference type="InterPro" id="IPR042283">
    <property type="entry name" value="GpdQ_catalytic"/>
</dbReference>
<keyword evidence="3" id="KW-0408">Iron</keyword>
<dbReference type="EMBL" id="FRCA01000009">
    <property type="protein sequence ID" value="SHM54714.1"/>
    <property type="molecule type" value="Genomic_DNA"/>
</dbReference>
<evidence type="ECO:0000256" key="2">
    <source>
        <dbReference type="ARBA" id="ARBA00022801"/>
    </source>
</evidence>
<evidence type="ECO:0000256" key="1">
    <source>
        <dbReference type="ARBA" id="ARBA00022723"/>
    </source>
</evidence>
<dbReference type="AlphaFoldDB" id="A0A1M7JNY0"/>
<evidence type="ECO:0000313" key="8">
    <source>
        <dbReference type="Proteomes" id="UP000184123"/>
    </source>
</evidence>
<dbReference type="GO" id="GO:0004112">
    <property type="term" value="F:cyclic-nucleotide phosphodiesterase activity"/>
    <property type="evidence" value="ECO:0007669"/>
    <property type="project" value="InterPro"/>
</dbReference>
<keyword evidence="2" id="KW-0378">Hydrolase</keyword>
<protein>
    <submittedName>
        <fullName evidence="7">3',5'-cyclic AMP phosphodiesterase CpdA</fullName>
    </submittedName>
    <submittedName>
        <fullName evidence="6">3',5'-cyclic adenosine monophosphate phosphodiesterase CpdA</fullName>
    </submittedName>
</protein>
<keyword evidence="1" id="KW-0479">Metal-binding</keyword>
<dbReference type="Proteomes" id="UP000184123">
    <property type="component" value="Unassembled WGS sequence"/>
</dbReference>
<dbReference type="SUPFAM" id="SSF56300">
    <property type="entry name" value="Metallo-dependent phosphatases"/>
    <property type="match status" value="1"/>
</dbReference>
<reference evidence="7 8" key="1">
    <citation type="submission" date="2016-11" db="EMBL/GenBank/DDBJ databases">
        <authorList>
            <person name="Jaros S."/>
            <person name="Januszkiewicz K."/>
            <person name="Wedrychowicz H."/>
        </authorList>
    </citation>
    <scope>NUCLEOTIDE SEQUENCE [LARGE SCALE GENOMIC DNA]</scope>
    <source>
        <strain evidence="7 8">DSM 4740</strain>
    </source>
</reference>
<dbReference type="InterPro" id="IPR029052">
    <property type="entry name" value="Metallo-depent_PP-like"/>
</dbReference>
<dbReference type="RefSeq" id="WP_073436269.1">
    <property type="nucleotide sequence ID" value="NZ_BJXU01000094.1"/>
</dbReference>
<dbReference type="InterPro" id="IPR042281">
    <property type="entry name" value="GpdQ_beta-strand"/>
</dbReference>
<evidence type="ECO:0000313" key="7">
    <source>
        <dbReference type="EMBL" id="SHM54714.1"/>
    </source>
</evidence>
<dbReference type="Proteomes" id="UP000321726">
    <property type="component" value="Unassembled WGS sequence"/>
</dbReference>
<dbReference type="Pfam" id="PF00149">
    <property type="entry name" value="Metallophos"/>
    <property type="match status" value="1"/>
</dbReference>
<feature type="domain" description="Calcineurin-like phosphoesterase" evidence="5">
    <location>
        <begin position="4"/>
        <end position="200"/>
    </location>
</feature>